<evidence type="ECO:0000313" key="2">
    <source>
        <dbReference type="EMBL" id="MBW32359.1"/>
    </source>
</evidence>
<keyword evidence="1" id="KW-0732">Signal</keyword>
<organism evidence="2">
    <name type="scientific">Anopheles braziliensis</name>
    <dbReference type="NCBI Taxonomy" id="58242"/>
    <lineage>
        <taxon>Eukaryota</taxon>
        <taxon>Metazoa</taxon>
        <taxon>Ecdysozoa</taxon>
        <taxon>Arthropoda</taxon>
        <taxon>Hexapoda</taxon>
        <taxon>Insecta</taxon>
        <taxon>Pterygota</taxon>
        <taxon>Neoptera</taxon>
        <taxon>Endopterygota</taxon>
        <taxon>Diptera</taxon>
        <taxon>Nematocera</taxon>
        <taxon>Culicoidea</taxon>
        <taxon>Culicidae</taxon>
        <taxon>Anophelinae</taxon>
        <taxon>Anopheles</taxon>
    </lineage>
</organism>
<name>A0A2M3ZV21_9DIPT</name>
<reference evidence="2" key="1">
    <citation type="submission" date="2018-01" db="EMBL/GenBank/DDBJ databases">
        <title>An insight into the sialome of Amazonian anophelines.</title>
        <authorList>
            <person name="Ribeiro J.M."/>
            <person name="Scarpassa V."/>
            <person name="Calvo E."/>
        </authorList>
    </citation>
    <scope>NUCLEOTIDE SEQUENCE</scope>
    <source>
        <tissue evidence="2">Salivary glands</tissue>
    </source>
</reference>
<dbReference type="AlphaFoldDB" id="A0A2M3ZV21"/>
<proteinExistence type="predicted"/>
<evidence type="ECO:0000256" key="1">
    <source>
        <dbReference type="SAM" id="SignalP"/>
    </source>
</evidence>
<feature type="signal peptide" evidence="1">
    <location>
        <begin position="1"/>
        <end position="15"/>
    </location>
</feature>
<dbReference type="EMBL" id="GGFM01011608">
    <property type="protein sequence ID" value="MBW32359.1"/>
    <property type="molecule type" value="Transcribed_RNA"/>
</dbReference>
<accession>A0A2M3ZV21</accession>
<sequence>MPFMLLLLLLPLAYTLETEKVRKRTRYSPRTLEGGLLALVVRRRARGHHAHACAALQMVRLFLRAKVRKVGVRGVHGVRRSSAGMSDGCKDKNHYCTWRARAYTHTHRPSG</sequence>
<feature type="chain" id="PRO_5014772758" evidence="1">
    <location>
        <begin position="16"/>
        <end position="111"/>
    </location>
</feature>
<protein>
    <submittedName>
        <fullName evidence="2">Putative secreted peptide</fullName>
    </submittedName>
</protein>